<dbReference type="Pfam" id="PF20434">
    <property type="entry name" value="BD-FAE"/>
    <property type="match status" value="1"/>
</dbReference>
<protein>
    <submittedName>
        <fullName evidence="3">Alpha/beta hydrolase fold domain-containing protein</fullName>
    </submittedName>
</protein>
<organism evidence="3 4">
    <name type="scientific">Pannonibacter tanglangensis</name>
    <dbReference type="NCBI Taxonomy" id="2750084"/>
    <lineage>
        <taxon>Bacteria</taxon>
        <taxon>Pseudomonadati</taxon>
        <taxon>Pseudomonadota</taxon>
        <taxon>Alphaproteobacteria</taxon>
        <taxon>Hyphomicrobiales</taxon>
        <taxon>Stappiaceae</taxon>
        <taxon>Pannonibacter</taxon>
    </lineage>
</organism>
<dbReference type="InterPro" id="IPR050300">
    <property type="entry name" value="GDXG_lipolytic_enzyme"/>
</dbReference>
<gene>
    <name evidence="3" type="ORF">GWI72_08080</name>
</gene>
<comment type="caution">
    <text evidence="3">The sequence shown here is derived from an EMBL/GenBank/DDBJ whole genome shotgun (WGS) entry which is preliminary data.</text>
</comment>
<dbReference type="Proteomes" id="UP000586722">
    <property type="component" value="Unassembled WGS sequence"/>
</dbReference>
<sequence length="292" mass="31404">MSDVPASAASLIAEGAWPRDRLDVDYTARNCVAPERFTEIIAAYLARSAPARAMAGARLDLVYDARSGEKLDLYGTRAGELRPLVLFIHGGYWRALSKDHSAFMAPMLADLGIASAAPDYTLAPGASLTEITRQMRSALAFLWREADSLGIDRRRIVVTGSSAGGHLAGTLMMTGWQQEFGLPGQVLKGALPLSGLFELAPVAGSHVQDWMQLTPAEIESLSPLRRTAGAPQAVIAVAEHETAGFHRQTRAYAEALGRPELLVRNRNHFDIVFDLCDPATDVGRALLALVSA</sequence>
<dbReference type="GO" id="GO:0016787">
    <property type="term" value="F:hydrolase activity"/>
    <property type="evidence" value="ECO:0007669"/>
    <property type="project" value="UniProtKB-KW"/>
</dbReference>
<proteinExistence type="predicted"/>
<feature type="domain" description="BD-FAE-like" evidence="2">
    <location>
        <begin position="71"/>
        <end position="178"/>
    </location>
</feature>
<dbReference type="InterPro" id="IPR049492">
    <property type="entry name" value="BD-FAE-like_dom"/>
</dbReference>
<dbReference type="InterPro" id="IPR029058">
    <property type="entry name" value="AB_hydrolase_fold"/>
</dbReference>
<dbReference type="PANTHER" id="PTHR48081:SF33">
    <property type="entry name" value="KYNURENINE FORMAMIDASE"/>
    <property type="match status" value="1"/>
</dbReference>
<dbReference type="SUPFAM" id="SSF53474">
    <property type="entry name" value="alpha/beta-Hydrolases"/>
    <property type="match status" value="1"/>
</dbReference>
<dbReference type="RefSeq" id="WP_161708308.1">
    <property type="nucleotide sequence ID" value="NZ_JAABLQ010000001.1"/>
</dbReference>
<name>A0A7X5F3Q5_9HYPH</name>
<evidence type="ECO:0000259" key="2">
    <source>
        <dbReference type="Pfam" id="PF20434"/>
    </source>
</evidence>
<reference evidence="4" key="1">
    <citation type="submission" date="2020-01" db="EMBL/GenBank/DDBJ databases">
        <authorList>
            <person name="Fang Y."/>
            <person name="Sun R."/>
            <person name="Nie L."/>
            <person name="He J."/>
            <person name="Hao L."/>
            <person name="Wang L."/>
            <person name="Su S."/>
            <person name="Lv E."/>
            <person name="Zhang Z."/>
            <person name="Xie R."/>
            <person name="Liu H."/>
        </authorList>
    </citation>
    <scope>NUCLEOTIDE SEQUENCE [LARGE SCALE GENOMIC DNA]</scope>
    <source>
        <strain evidence="4">XCT-53</strain>
    </source>
</reference>
<evidence type="ECO:0000313" key="4">
    <source>
        <dbReference type="Proteomes" id="UP000586722"/>
    </source>
</evidence>
<keyword evidence="4" id="KW-1185">Reference proteome</keyword>
<keyword evidence="1 3" id="KW-0378">Hydrolase</keyword>
<accession>A0A7X5F3Q5</accession>
<dbReference type="EMBL" id="JAABLQ010000001">
    <property type="protein sequence ID" value="NBN78220.1"/>
    <property type="molecule type" value="Genomic_DNA"/>
</dbReference>
<dbReference type="Gene3D" id="3.40.50.1820">
    <property type="entry name" value="alpha/beta hydrolase"/>
    <property type="match status" value="1"/>
</dbReference>
<dbReference type="PANTHER" id="PTHR48081">
    <property type="entry name" value="AB HYDROLASE SUPERFAMILY PROTEIN C4A8.06C"/>
    <property type="match status" value="1"/>
</dbReference>
<evidence type="ECO:0000313" key="3">
    <source>
        <dbReference type="EMBL" id="NBN78220.1"/>
    </source>
</evidence>
<dbReference type="AlphaFoldDB" id="A0A7X5F3Q5"/>
<evidence type="ECO:0000256" key="1">
    <source>
        <dbReference type="ARBA" id="ARBA00022801"/>
    </source>
</evidence>